<feature type="domain" description="PhoD-like phosphatase metallophosphatase" evidence="2">
    <location>
        <begin position="3"/>
        <end position="229"/>
    </location>
</feature>
<sequence length="263" mass="29080">RPEFLVRRANAFRAWWEHMPVRMTQSPTGPDLQLYRRFQYGDLVRFNLLDTRQYRDDQAAGDGADPPNPGSLDPNRTITGAEQERWLLDGFAERSARWEVLAHQTAIAQLDTRAGAEVVVPMDTWDGYVASRQRVLGGARERGVRNLVSIAGDLHRSVASELKADYADEAGPVVGTEFVGTSISSGRDGMDNDPGGLTILAENPHVKYSNFQRGYVRVEVTPEQWVADYRVADRVTVPDGTVTTRTRLAVADGDPSINVVGGQ</sequence>
<name>A0A4R5C8C8_9ACTN</name>
<evidence type="ECO:0000256" key="1">
    <source>
        <dbReference type="SAM" id="MobiDB-lite"/>
    </source>
</evidence>
<dbReference type="InterPro" id="IPR038607">
    <property type="entry name" value="PhoD-like_sf"/>
</dbReference>
<keyword evidence="4" id="KW-1185">Reference proteome</keyword>
<dbReference type="InterPro" id="IPR029052">
    <property type="entry name" value="Metallo-depent_PP-like"/>
</dbReference>
<dbReference type="Pfam" id="PF09423">
    <property type="entry name" value="PhoD"/>
    <property type="match status" value="1"/>
</dbReference>
<dbReference type="PANTHER" id="PTHR43606:SF2">
    <property type="entry name" value="ALKALINE PHOSPHATASE FAMILY PROTEIN (AFU_ORTHOLOGUE AFUA_5G03860)"/>
    <property type="match status" value="1"/>
</dbReference>
<proteinExistence type="predicted"/>
<comment type="caution">
    <text evidence="3">The sequence shown here is derived from an EMBL/GenBank/DDBJ whole genome shotgun (WGS) entry which is preliminary data.</text>
</comment>
<protein>
    <submittedName>
        <fullName evidence="3">Alkaline phosphatase</fullName>
    </submittedName>
</protein>
<accession>A0A4R5C8C8</accession>
<evidence type="ECO:0000313" key="4">
    <source>
        <dbReference type="Proteomes" id="UP000294739"/>
    </source>
</evidence>
<feature type="non-terminal residue" evidence="3">
    <location>
        <position position="1"/>
    </location>
</feature>
<dbReference type="InterPro" id="IPR018946">
    <property type="entry name" value="PhoD-like_MPP"/>
</dbReference>
<dbReference type="PANTHER" id="PTHR43606">
    <property type="entry name" value="PHOSPHATASE, PUTATIVE (AFU_ORTHOLOGUE AFUA_6G08710)-RELATED"/>
    <property type="match status" value="1"/>
</dbReference>
<dbReference type="EMBL" id="SMKZ01000110">
    <property type="protein sequence ID" value="TDD94383.1"/>
    <property type="molecule type" value="Genomic_DNA"/>
</dbReference>
<dbReference type="InParanoid" id="A0A4R5C8C8"/>
<dbReference type="AlphaFoldDB" id="A0A4R5C8C8"/>
<dbReference type="RefSeq" id="WP_203434296.1">
    <property type="nucleotide sequence ID" value="NZ_SMKZ01000110.1"/>
</dbReference>
<reference evidence="3 4" key="1">
    <citation type="submission" date="2019-03" db="EMBL/GenBank/DDBJ databases">
        <title>Draft genome sequences of novel Actinobacteria.</title>
        <authorList>
            <person name="Sahin N."/>
            <person name="Ay H."/>
            <person name="Saygin H."/>
        </authorList>
    </citation>
    <scope>NUCLEOTIDE SEQUENCE [LARGE SCALE GENOMIC DNA]</scope>
    <source>
        <strain evidence="3 4">5K138</strain>
    </source>
</reference>
<dbReference type="SUPFAM" id="SSF56300">
    <property type="entry name" value="Metallo-dependent phosphatases"/>
    <property type="match status" value="1"/>
</dbReference>
<organism evidence="3 4">
    <name type="scientific">Jiangella asiatica</name>
    <dbReference type="NCBI Taxonomy" id="2530372"/>
    <lineage>
        <taxon>Bacteria</taxon>
        <taxon>Bacillati</taxon>
        <taxon>Actinomycetota</taxon>
        <taxon>Actinomycetes</taxon>
        <taxon>Jiangellales</taxon>
        <taxon>Jiangellaceae</taxon>
        <taxon>Jiangella</taxon>
    </lineage>
</organism>
<dbReference type="Proteomes" id="UP000294739">
    <property type="component" value="Unassembled WGS sequence"/>
</dbReference>
<evidence type="ECO:0000259" key="2">
    <source>
        <dbReference type="Pfam" id="PF09423"/>
    </source>
</evidence>
<gene>
    <name evidence="3" type="ORF">E1269_31880</name>
</gene>
<dbReference type="Gene3D" id="3.60.21.70">
    <property type="entry name" value="PhoD-like phosphatase"/>
    <property type="match status" value="1"/>
</dbReference>
<feature type="region of interest" description="Disordered" evidence="1">
    <location>
        <begin position="57"/>
        <end position="76"/>
    </location>
</feature>
<dbReference type="InterPro" id="IPR052900">
    <property type="entry name" value="Phospholipid_Metab_Enz"/>
</dbReference>
<evidence type="ECO:0000313" key="3">
    <source>
        <dbReference type="EMBL" id="TDD94383.1"/>
    </source>
</evidence>